<protein>
    <submittedName>
        <fullName evidence="4">Synergin gamma</fullName>
    </submittedName>
</protein>
<dbReference type="InterPro" id="IPR000261">
    <property type="entry name" value="EH_dom"/>
</dbReference>
<reference evidence="4" key="1">
    <citation type="submission" date="2025-08" db="UniProtKB">
        <authorList>
            <consortium name="Ensembl"/>
        </authorList>
    </citation>
    <scope>IDENTIFICATION</scope>
</reference>
<organism evidence="4 5">
    <name type="scientific">Anser brachyrhynchus</name>
    <name type="common">Pink-footed goose</name>
    <dbReference type="NCBI Taxonomy" id="132585"/>
    <lineage>
        <taxon>Eukaryota</taxon>
        <taxon>Metazoa</taxon>
        <taxon>Chordata</taxon>
        <taxon>Craniata</taxon>
        <taxon>Vertebrata</taxon>
        <taxon>Euteleostomi</taxon>
        <taxon>Archelosauria</taxon>
        <taxon>Archosauria</taxon>
        <taxon>Dinosauria</taxon>
        <taxon>Saurischia</taxon>
        <taxon>Theropoda</taxon>
        <taxon>Coelurosauria</taxon>
        <taxon>Aves</taxon>
        <taxon>Neognathae</taxon>
        <taxon>Galloanserae</taxon>
        <taxon>Anseriformes</taxon>
        <taxon>Anatidae</taxon>
        <taxon>Anserinae</taxon>
        <taxon>Anser</taxon>
    </lineage>
</organism>
<dbReference type="Proteomes" id="UP000694426">
    <property type="component" value="Unplaced"/>
</dbReference>
<feature type="region of interest" description="Disordered" evidence="2">
    <location>
        <begin position="597"/>
        <end position="633"/>
    </location>
</feature>
<feature type="compositionally biased region" description="Polar residues" evidence="2">
    <location>
        <begin position="560"/>
        <end position="579"/>
    </location>
</feature>
<feature type="domain" description="EH" evidence="3">
    <location>
        <begin position="264"/>
        <end position="346"/>
    </location>
</feature>
<feature type="compositionally biased region" description="Basic and acidic residues" evidence="2">
    <location>
        <begin position="187"/>
        <end position="198"/>
    </location>
</feature>
<dbReference type="GO" id="GO:0030130">
    <property type="term" value="C:clathrin coat of trans-Golgi network vesicle"/>
    <property type="evidence" value="ECO:0007669"/>
    <property type="project" value="TreeGrafter"/>
</dbReference>
<feature type="compositionally biased region" description="Low complexity" evidence="2">
    <location>
        <begin position="620"/>
        <end position="631"/>
    </location>
</feature>
<dbReference type="SUPFAM" id="SSF47473">
    <property type="entry name" value="EF-hand"/>
    <property type="match status" value="1"/>
</dbReference>
<keyword evidence="1" id="KW-0175">Coiled coil</keyword>
<dbReference type="Gene3D" id="1.10.238.10">
    <property type="entry name" value="EF-hand"/>
    <property type="match status" value="1"/>
</dbReference>
<gene>
    <name evidence="4" type="primary">SYNRG</name>
</gene>
<feature type="compositionally biased region" description="Polar residues" evidence="2">
    <location>
        <begin position="431"/>
        <end position="445"/>
    </location>
</feature>
<feature type="compositionally biased region" description="Polar residues" evidence="2">
    <location>
        <begin position="454"/>
        <end position="466"/>
    </location>
</feature>
<dbReference type="PANTHER" id="PTHR15463">
    <property type="entry name" value="AP1 GAMMA SUBUNIT BINDING PROTEIN 1"/>
    <property type="match status" value="1"/>
</dbReference>
<dbReference type="InterPro" id="IPR039656">
    <property type="entry name" value="SYNRG"/>
</dbReference>
<dbReference type="CDD" id="cd00052">
    <property type="entry name" value="EH"/>
    <property type="match status" value="1"/>
</dbReference>
<keyword evidence="5" id="KW-1185">Reference proteome</keyword>
<evidence type="ECO:0000313" key="5">
    <source>
        <dbReference type="Proteomes" id="UP000694426"/>
    </source>
</evidence>
<dbReference type="PROSITE" id="PS50031">
    <property type="entry name" value="EH"/>
    <property type="match status" value="1"/>
</dbReference>
<evidence type="ECO:0000313" key="4">
    <source>
        <dbReference type="Ensembl" id="ENSABRP00000021818.1"/>
    </source>
</evidence>
<dbReference type="InterPro" id="IPR059024">
    <property type="entry name" value="SYNRG_C"/>
</dbReference>
<sequence>MFPVAGGLGPPQGMIPMQQQGFPMVPVMQSNMPGMMGMNYGSQMPPGPMAMQGGMPLGPMPAAGMPYMGQASFLGMRPAAPQYTPDMQKQFAEEQQKRFEHQQKFLEEERKRRQFEEQKQKLRLLSSVKPKAGEKSRDDALEAIKGNLDGFSRDAKMHPTPASHPKKPGSSLEEKVLDNGSNESEQEQTKLKTSEVGHKASAARQVRPSLAINDWDAVGGRESGSTAAEAHKASEQNIAVEECGVGVFPSQDPIQQMLPPWIYNDSLVPELYKKILETTLTPAGIDTAKLYPILMSSGLPRETLGQIWALANRTTPGKLTKEELYSVLAMIAVTQRGIPAVSPDVLNQFPAAPVPTLTGFPMSLPATVSQQPLMPSGPPVSMPLSIGPAVIGMNITAPAGGAAAQPSGAFMPSYPPSQVVKPEDDDFQEFQDASKSGSLDETFTDFQGDGAGSSKATSSQHRSSVPSLLMPLPGNKTLSSTDKYAVFKGIAAEKPESTATFGDCGDKYSAFRELEQPSETKYVGDNLAEFKSAGTDDGFTDFKTADSIPPLEPPTKDKTFPTSFPSLPIQSKQQTQAKPSLNLADLDLFSSTGENKQLSFPPAFNASKSSSFPPPPPPSTTAQPAPSKSSSLADEFGEFNLFGEFSNCASASGQDDFADFMAFNNSSGFSEQKPDDKYNALKLEASPVPQPGSSASTVKSGQNSATTATPTKYDIFKQLSLEGSGAGFEEGKDNTLSSAKSDDDFADFHSNKFSSTCSSTDKSLVDKVAAFKQAKEDSASVKSLDLPSIGGSSVGKEDSEDALSVQFDMKLADVGGDLKHVMSDSSLDLPTVSGQHPPAADIDDLKCAPFGSYNSGSAVSSLASYDWSDKEDIHQGKKFSSFVQASGSGSSAATSVLQKKETLFGSSENITMTTVSKVTTFSSEDALQDVSFAAFANFKDSGPISGGPSDDDVGDFGDFARPSSEAQGAAADTSQEADFLASGVSSERRRESTDDFGEFQSEKPKISKFDFLVATSQGKMKSSEEMIKSELATFDLSVQGSHKRSLSLGDREISRSSPLPVLEQPFRDRSNTLSEKPALPVIRDKYKDLTGEVEESERYAYEWQRCLESALQVIKKANDTLNGISSSSVCTEVIQSAQGMEYLLGVVEVYRVTKRVELGIKATAVCSEKLQQLLKDIDKVWNNLISFMSLAALTPDENSLDFSSCMLRPGIKNAQDLACGVCLLNVDSRSKKEEKPVEELPRKAFNSETDNFKLAYGGHQYHASCANFWINCVEPKPPGLILPDLL</sequence>
<dbReference type="PANTHER" id="PTHR15463:SF2">
    <property type="entry name" value="SYNERGIN GAMMA"/>
    <property type="match status" value="1"/>
</dbReference>
<dbReference type="Pfam" id="PF25999">
    <property type="entry name" value="SYNRG_C"/>
    <property type="match status" value="1"/>
</dbReference>
<feature type="region of interest" description="Disordered" evidence="2">
    <location>
        <begin position="685"/>
        <end position="709"/>
    </location>
</feature>
<dbReference type="GeneTree" id="ENSGT00390000010789"/>
<dbReference type="InterPro" id="IPR011992">
    <property type="entry name" value="EF-hand-dom_pair"/>
</dbReference>
<feature type="compositionally biased region" description="Polar residues" evidence="2">
    <location>
        <begin position="691"/>
        <end position="709"/>
    </location>
</feature>
<feature type="compositionally biased region" description="Low complexity" evidence="2">
    <location>
        <begin position="599"/>
        <end position="611"/>
    </location>
</feature>
<feature type="region of interest" description="Disordered" evidence="2">
    <location>
        <begin position="533"/>
        <end position="580"/>
    </location>
</feature>
<evidence type="ECO:0000256" key="2">
    <source>
        <dbReference type="SAM" id="MobiDB-lite"/>
    </source>
</evidence>
<evidence type="ECO:0000259" key="3">
    <source>
        <dbReference type="PROSITE" id="PS50031"/>
    </source>
</evidence>
<feature type="region of interest" description="Disordered" evidence="2">
    <location>
        <begin position="943"/>
        <end position="999"/>
    </location>
</feature>
<proteinExistence type="predicted"/>
<feature type="region of interest" description="Disordered" evidence="2">
    <location>
        <begin position="402"/>
        <end position="474"/>
    </location>
</feature>
<feature type="coiled-coil region" evidence="1">
    <location>
        <begin position="89"/>
        <end position="125"/>
    </location>
</feature>
<feature type="region of interest" description="Disordered" evidence="2">
    <location>
        <begin position="150"/>
        <end position="204"/>
    </location>
</feature>
<reference evidence="4" key="2">
    <citation type="submission" date="2025-09" db="UniProtKB">
        <authorList>
            <consortium name="Ensembl"/>
        </authorList>
    </citation>
    <scope>IDENTIFICATION</scope>
</reference>
<evidence type="ECO:0000256" key="1">
    <source>
        <dbReference type="SAM" id="Coils"/>
    </source>
</evidence>
<accession>A0A8B9CNX4</accession>
<dbReference type="SMART" id="SM00027">
    <property type="entry name" value="EH"/>
    <property type="match status" value="1"/>
</dbReference>
<dbReference type="Pfam" id="PF12763">
    <property type="entry name" value="EH"/>
    <property type="match status" value="1"/>
</dbReference>
<dbReference type="Ensembl" id="ENSABRT00000030699.1">
    <property type="protein sequence ID" value="ENSABRP00000021818.1"/>
    <property type="gene ID" value="ENSABRG00000018048.1"/>
</dbReference>
<name>A0A8B9CNX4_9AVES</name>